<name>A0ACA9K0F3_9GLOM</name>
<sequence length="127" mass="14409">MLTKLEQKQKQDDTVHVLEDSILHEASFNISSNIHAHSSEPKSSENKEIDEFLDLKNKGISGEINDKYQEISVTKSHEKYYDDLSKQELQQQIAVTTGGNNSVTLDKNTMQDMDISISDLSSVQRRP</sequence>
<protein>
    <submittedName>
        <fullName evidence="1">7427_t:CDS:1</fullName>
    </submittedName>
</protein>
<gene>
    <name evidence="1" type="ORF">ACOLOM_LOCUS446</name>
</gene>
<organism evidence="1 2">
    <name type="scientific">Acaulospora colombiana</name>
    <dbReference type="NCBI Taxonomy" id="27376"/>
    <lineage>
        <taxon>Eukaryota</taxon>
        <taxon>Fungi</taxon>
        <taxon>Fungi incertae sedis</taxon>
        <taxon>Mucoromycota</taxon>
        <taxon>Glomeromycotina</taxon>
        <taxon>Glomeromycetes</taxon>
        <taxon>Diversisporales</taxon>
        <taxon>Acaulosporaceae</taxon>
        <taxon>Acaulospora</taxon>
    </lineage>
</organism>
<dbReference type="Proteomes" id="UP000789525">
    <property type="component" value="Unassembled WGS sequence"/>
</dbReference>
<reference evidence="1" key="1">
    <citation type="submission" date="2021-06" db="EMBL/GenBank/DDBJ databases">
        <authorList>
            <person name="Kallberg Y."/>
            <person name="Tangrot J."/>
            <person name="Rosling A."/>
        </authorList>
    </citation>
    <scope>NUCLEOTIDE SEQUENCE</scope>
    <source>
        <strain evidence="1">CL356</strain>
    </source>
</reference>
<proteinExistence type="predicted"/>
<evidence type="ECO:0000313" key="2">
    <source>
        <dbReference type="Proteomes" id="UP000789525"/>
    </source>
</evidence>
<keyword evidence="2" id="KW-1185">Reference proteome</keyword>
<evidence type="ECO:0000313" key="1">
    <source>
        <dbReference type="EMBL" id="CAG8444771.1"/>
    </source>
</evidence>
<dbReference type="EMBL" id="CAJVPT010000447">
    <property type="protein sequence ID" value="CAG8444771.1"/>
    <property type="molecule type" value="Genomic_DNA"/>
</dbReference>
<comment type="caution">
    <text evidence="1">The sequence shown here is derived from an EMBL/GenBank/DDBJ whole genome shotgun (WGS) entry which is preliminary data.</text>
</comment>
<accession>A0ACA9K0F3</accession>